<proteinExistence type="predicted"/>
<evidence type="ECO:0000256" key="1">
    <source>
        <dbReference type="SAM" id="MobiDB-lite"/>
    </source>
</evidence>
<dbReference type="EMBL" id="GBRH01256223">
    <property type="protein sequence ID" value="JAD41672.1"/>
    <property type="molecule type" value="Transcribed_RNA"/>
</dbReference>
<feature type="region of interest" description="Disordered" evidence="1">
    <location>
        <begin position="55"/>
        <end position="74"/>
    </location>
</feature>
<dbReference type="AlphaFoldDB" id="A0A0A9A3R0"/>
<sequence length="74" mass="8165">MSRLQREPALRAVLPAGGGFESAAPAFRCSGSQGHAEGRFMDRLEHGAQRGARCIGGSQFRRRGVSRSWTRKHR</sequence>
<reference evidence="2" key="1">
    <citation type="submission" date="2014-09" db="EMBL/GenBank/DDBJ databases">
        <authorList>
            <person name="Magalhaes I.L.F."/>
            <person name="Oliveira U."/>
            <person name="Santos F.R."/>
            <person name="Vidigal T.H.D.A."/>
            <person name="Brescovit A.D."/>
            <person name="Santos A.J."/>
        </authorList>
    </citation>
    <scope>NUCLEOTIDE SEQUENCE</scope>
    <source>
        <tissue evidence="2">Shoot tissue taken approximately 20 cm above the soil surface</tissue>
    </source>
</reference>
<organism evidence="2">
    <name type="scientific">Arundo donax</name>
    <name type="common">Giant reed</name>
    <name type="synonym">Donax arundinaceus</name>
    <dbReference type="NCBI Taxonomy" id="35708"/>
    <lineage>
        <taxon>Eukaryota</taxon>
        <taxon>Viridiplantae</taxon>
        <taxon>Streptophyta</taxon>
        <taxon>Embryophyta</taxon>
        <taxon>Tracheophyta</taxon>
        <taxon>Spermatophyta</taxon>
        <taxon>Magnoliopsida</taxon>
        <taxon>Liliopsida</taxon>
        <taxon>Poales</taxon>
        <taxon>Poaceae</taxon>
        <taxon>PACMAD clade</taxon>
        <taxon>Arundinoideae</taxon>
        <taxon>Arundineae</taxon>
        <taxon>Arundo</taxon>
    </lineage>
</organism>
<accession>A0A0A9A3R0</accession>
<reference evidence="2" key="2">
    <citation type="journal article" date="2015" name="Data Brief">
        <title>Shoot transcriptome of the giant reed, Arundo donax.</title>
        <authorList>
            <person name="Barrero R.A."/>
            <person name="Guerrero F.D."/>
            <person name="Moolhuijzen P."/>
            <person name="Goolsby J.A."/>
            <person name="Tidwell J."/>
            <person name="Bellgard S.E."/>
            <person name="Bellgard M.I."/>
        </authorList>
    </citation>
    <scope>NUCLEOTIDE SEQUENCE</scope>
    <source>
        <tissue evidence="2">Shoot tissue taken approximately 20 cm above the soil surface</tissue>
    </source>
</reference>
<name>A0A0A9A3R0_ARUDO</name>
<protein>
    <submittedName>
        <fullName evidence="2">Uncharacterized protein</fullName>
    </submittedName>
</protein>
<evidence type="ECO:0000313" key="2">
    <source>
        <dbReference type="EMBL" id="JAD41672.1"/>
    </source>
</evidence>
<feature type="compositionally biased region" description="Basic residues" evidence="1">
    <location>
        <begin position="60"/>
        <end position="74"/>
    </location>
</feature>